<evidence type="ECO:0000256" key="10">
    <source>
        <dbReference type="HAMAP-Rule" id="MF_00112"/>
    </source>
</evidence>
<sequence length="232" mass="26106">MYEKNWRHLFKLDPAKPLTDEALEKIAESGTDAIVVGGTDGITLENVLDLLARIRRFSVPVILEVSTIESVSLGFDFYFIPTVLNSTNVKWMNGLHHEALKEYGHLMNWDEVLTEGYCIMNLDCKAAKQAEVLKQPTEDDVIAYAQMAEHLFGLPVFYLEYSGTYGEPEIVKEAAYQLQKTRLFYGGGIDTVERAKEMAQYADTIIVGNVVYTDLKEALRTVNAVKETAKIV</sequence>
<dbReference type="Pfam" id="PF01884">
    <property type="entry name" value="PcrB"/>
    <property type="match status" value="1"/>
</dbReference>
<keyword evidence="3 10" id="KW-0479">Metal-binding</keyword>
<dbReference type="SUPFAM" id="SSF51395">
    <property type="entry name" value="FMN-linked oxidoreductases"/>
    <property type="match status" value="1"/>
</dbReference>
<comment type="catalytic activity">
    <reaction evidence="8 10">
        <text>sn-glycerol 1-phosphate + all-trans-heptaprenyl diphosphate = 3-heptaprenyl-sn-glycero-1-phosphate + diphosphate</text>
        <dbReference type="Rhea" id="RHEA:33495"/>
        <dbReference type="ChEBI" id="CHEBI:33019"/>
        <dbReference type="ChEBI" id="CHEBI:57685"/>
        <dbReference type="ChEBI" id="CHEBI:58206"/>
        <dbReference type="ChEBI" id="CHEBI:64781"/>
        <dbReference type="EC" id="2.5.1.n9"/>
    </reaction>
</comment>
<gene>
    <name evidence="10" type="primary">pcrB</name>
    <name evidence="11" type="ORF">IRY55_12395</name>
</gene>
<comment type="cofactor">
    <cofactor evidence="10">
        <name>Mg(2+)</name>
        <dbReference type="ChEBI" id="CHEBI:18420"/>
    </cofactor>
</comment>
<keyword evidence="2 10" id="KW-0808">Transferase</keyword>
<evidence type="ECO:0000256" key="7">
    <source>
        <dbReference type="ARBA" id="ARBA00023264"/>
    </source>
</evidence>
<dbReference type="NCBIfam" id="NF003197">
    <property type="entry name" value="PRK04169.1-1"/>
    <property type="match status" value="1"/>
</dbReference>
<dbReference type="UniPathway" id="UPA00940"/>
<keyword evidence="5 10" id="KW-0443">Lipid metabolism</keyword>
<feature type="binding site" evidence="10">
    <location>
        <position position="11"/>
    </location>
    <ligand>
        <name>sn-glycerol 1-phosphate</name>
        <dbReference type="ChEBI" id="CHEBI:57685"/>
    </ligand>
</feature>
<feature type="binding site" evidence="10">
    <location>
        <position position="39"/>
    </location>
    <ligand>
        <name>Mg(2+)</name>
        <dbReference type="ChEBI" id="CHEBI:18420"/>
    </ligand>
</feature>
<comment type="similarity">
    <text evidence="10">Belongs to the GGGP/HepGP synthase family. Group I subfamily.</text>
</comment>
<dbReference type="Gene3D" id="3.20.20.390">
    <property type="entry name" value="FMN-linked oxidoreductases"/>
    <property type="match status" value="1"/>
</dbReference>
<dbReference type="PANTHER" id="PTHR40029">
    <property type="match status" value="1"/>
</dbReference>
<proteinExistence type="inferred from homology"/>
<name>A0A8J7GLB4_9BACL</name>
<dbReference type="PANTHER" id="PTHR40029:SF2">
    <property type="entry name" value="HEPTAPRENYLGLYCERYL PHOSPHATE SYNTHASE"/>
    <property type="match status" value="1"/>
</dbReference>
<dbReference type="EMBL" id="JADKPV010000009">
    <property type="protein sequence ID" value="MBF4502160.1"/>
    <property type="molecule type" value="Genomic_DNA"/>
</dbReference>
<reference evidence="11" key="1">
    <citation type="submission" date="2020-11" db="EMBL/GenBank/DDBJ databases">
        <title>Multidrug resistant novel bacterium Savagea serpentis sp. nov., isolated from the scats of a vine snake (Ahaetulla nasuta).</title>
        <authorList>
            <person name="Venkata Ramana V."/>
            <person name="Vikas Patil S."/>
            <person name="Yogita Lugani V."/>
        </authorList>
    </citation>
    <scope>NUCLEOTIDE SEQUENCE</scope>
    <source>
        <strain evidence="11">SN6</strain>
    </source>
</reference>
<keyword evidence="1 10" id="KW-0444">Lipid biosynthesis</keyword>
<keyword evidence="4 10" id="KW-0460">Magnesium</keyword>
<dbReference type="RefSeq" id="WP_194563647.1">
    <property type="nucleotide sequence ID" value="NZ_JADKPV010000009.1"/>
</dbReference>
<comment type="subunit">
    <text evidence="10">Homodimer.</text>
</comment>
<evidence type="ECO:0000256" key="1">
    <source>
        <dbReference type="ARBA" id="ARBA00022516"/>
    </source>
</evidence>
<organism evidence="11 12">
    <name type="scientific">Savagea serpentis</name>
    <dbReference type="NCBI Taxonomy" id="2785297"/>
    <lineage>
        <taxon>Bacteria</taxon>
        <taxon>Bacillati</taxon>
        <taxon>Bacillota</taxon>
        <taxon>Bacilli</taxon>
        <taxon>Bacillales</taxon>
        <taxon>Caryophanaceae</taxon>
        <taxon>Savagea</taxon>
    </lineage>
</organism>
<accession>A0A8J7GLB4</accession>
<dbReference type="EC" id="2.5.1.n9" evidence="9 10"/>
<evidence type="ECO:0000256" key="5">
    <source>
        <dbReference type="ARBA" id="ARBA00023098"/>
    </source>
</evidence>
<dbReference type="Proteomes" id="UP000622653">
    <property type="component" value="Unassembled WGS sequence"/>
</dbReference>
<dbReference type="InterPro" id="IPR039074">
    <property type="entry name" value="GGGP/HepGP_synthase_I"/>
</dbReference>
<evidence type="ECO:0000313" key="12">
    <source>
        <dbReference type="Proteomes" id="UP000622653"/>
    </source>
</evidence>
<dbReference type="NCBIfam" id="TIGR01768">
    <property type="entry name" value="GGGP-family"/>
    <property type="match status" value="1"/>
</dbReference>
<keyword evidence="7 10" id="KW-1208">Phospholipid metabolism</keyword>
<feature type="binding site" evidence="10">
    <location>
        <position position="188"/>
    </location>
    <ligand>
        <name>sn-glycerol 1-phosphate</name>
        <dbReference type="ChEBI" id="CHEBI:57685"/>
    </ligand>
</feature>
<dbReference type="CDD" id="cd02812">
    <property type="entry name" value="PcrB_like"/>
    <property type="match status" value="1"/>
</dbReference>
<evidence type="ECO:0000256" key="3">
    <source>
        <dbReference type="ARBA" id="ARBA00022723"/>
    </source>
</evidence>
<evidence type="ECO:0000313" key="11">
    <source>
        <dbReference type="EMBL" id="MBF4502160.1"/>
    </source>
</evidence>
<keyword evidence="12" id="KW-1185">Reference proteome</keyword>
<evidence type="ECO:0000256" key="4">
    <source>
        <dbReference type="ARBA" id="ARBA00022842"/>
    </source>
</evidence>
<comment type="pathway">
    <text evidence="10">Membrane lipid metabolism; glycerophospholipid metabolism.</text>
</comment>
<evidence type="ECO:0000256" key="8">
    <source>
        <dbReference type="ARBA" id="ARBA00048318"/>
    </source>
</evidence>
<keyword evidence="6 10" id="KW-0594">Phospholipid biosynthesis</keyword>
<evidence type="ECO:0000256" key="2">
    <source>
        <dbReference type="ARBA" id="ARBA00022679"/>
    </source>
</evidence>
<dbReference type="InterPro" id="IPR038597">
    <property type="entry name" value="GGGP/HepGP_synthase_sf"/>
</dbReference>
<protein>
    <recommendedName>
        <fullName evidence="9 10">Heptaprenylglyceryl phosphate synthase</fullName>
        <shortName evidence="10">HepGP synthase</shortName>
        <ecNumber evidence="9 10">2.5.1.n9</ecNumber>
    </recommendedName>
    <alternativeName>
        <fullName evidence="10">Glycerol-1-phosphate heptaprenyltransferase</fullName>
    </alternativeName>
</protein>
<dbReference type="InterPro" id="IPR008205">
    <property type="entry name" value="GGGP_HepGP_synthase"/>
</dbReference>
<comment type="caution">
    <text evidence="11">The sequence shown here is derived from an EMBL/GenBank/DDBJ whole genome shotgun (WGS) entry which is preliminary data.</text>
</comment>
<comment type="caution">
    <text evidence="10">Lacks conserved residue(s) required for the propagation of feature annotation.</text>
</comment>
<feature type="binding site" evidence="10">
    <location>
        <position position="13"/>
    </location>
    <ligand>
        <name>Mg(2+)</name>
        <dbReference type="ChEBI" id="CHEBI:18420"/>
    </ligand>
</feature>
<evidence type="ECO:0000256" key="6">
    <source>
        <dbReference type="ARBA" id="ARBA00023209"/>
    </source>
</evidence>
<dbReference type="HAMAP" id="MF_00112">
    <property type="entry name" value="GGGP_HepGP_synthase"/>
    <property type="match status" value="1"/>
</dbReference>
<dbReference type="GO" id="GO:0000287">
    <property type="term" value="F:magnesium ion binding"/>
    <property type="evidence" value="ECO:0007669"/>
    <property type="project" value="UniProtKB-UniRule"/>
</dbReference>
<evidence type="ECO:0000256" key="9">
    <source>
        <dbReference type="ARBA" id="ARBA00066888"/>
    </source>
</evidence>
<dbReference type="GO" id="GO:0120536">
    <property type="term" value="F:heptaprenylglyceryl phosphate synthase activity"/>
    <property type="evidence" value="ECO:0007669"/>
    <property type="project" value="UniProtKB-ARBA"/>
</dbReference>
<feature type="binding site" evidence="10">
    <location>
        <begin position="208"/>
        <end position="209"/>
    </location>
    <ligand>
        <name>sn-glycerol 1-phosphate</name>
        <dbReference type="ChEBI" id="CHEBI:57685"/>
    </ligand>
</feature>
<dbReference type="AlphaFoldDB" id="A0A8J7GLB4"/>
<dbReference type="FunFam" id="3.20.20.390:FF:000001">
    <property type="entry name" value="Heptaprenylglyceryl phosphate synthase"/>
    <property type="match status" value="1"/>
</dbReference>
<dbReference type="NCBIfam" id="NF003199">
    <property type="entry name" value="PRK04169.1-3"/>
    <property type="match status" value="1"/>
</dbReference>
<comment type="function">
    <text evidence="10">Prenyltransferase that catalyzes in vivo the transfer of the heptaprenyl moiety of heptaprenyl pyrophosphate (HepPP; 35 carbon atoms) to the C3 hydroxyl of sn-glycerol-1-phosphate (G1P), producing heptaprenylglyceryl phosphate (HepGP). This reaction is an ether-bond-formation step in the biosynthesis of archaea-type G1P-based membrane lipids found in Bacillales.</text>
</comment>
<feature type="binding site" evidence="10">
    <location>
        <begin position="158"/>
        <end position="163"/>
    </location>
    <ligand>
        <name>sn-glycerol 1-phosphate</name>
        <dbReference type="ChEBI" id="CHEBI:57685"/>
    </ligand>
</feature>
<dbReference type="GO" id="GO:0046474">
    <property type="term" value="P:glycerophospholipid biosynthetic process"/>
    <property type="evidence" value="ECO:0007669"/>
    <property type="project" value="UniProtKB-UniRule"/>
</dbReference>